<dbReference type="PROSITE" id="PS50114">
    <property type="entry name" value="GATA_ZN_FINGER_2"/>
    <property type="match status" value="1"/>
</dbReference>
<feature type="compositionally biased region" description="Polar residues" evidence="10">
    <location>
        <begin position="778"/>
        <end position="792"/>
    </location>
</feature>
<dbReference type="GO" id="GO:0008270">
    <property type="term" value="F:zinc ion binding"/>
    <property type="evidence" value="ECO:0007669"/>
    <property type="project" value="UniProtKB-KW"/>
</dbReference>
<feature type="domain" description="GATA-type" evidence="11">
    <location>
        <begin position="700"/>
        <end position="753"/>
    </location>
</feature>
<feature type="compositionally biased region" description="Low complexity" evidence="10">
    <location>
        <begin position="668"/>
        <end position="686"/>
    </location>
</feature>
<dbReference type="GO" id="GO:0045944">
    <property type="term" value="P:positive regulation of transcription by RNA polymerase II"/>
    <property type="evidence" value="ECO:0007669"/>
    <property type="project" value="TreeGrafter"/>
</dbReference>
<feature type="region of interest" description="Disordered" evidence="10">
    <location>
        <begin position="534"/>
        <end position="555"/>
    </location>
</feature>
<evidence type="ECO:0000313" key="13">
    <source>
        <dbReference type="Proteomes" id="UP000250140"/>
    </source>
</evidence>
<dbReference type="PRINTS" id="PR00619">
    <property type="entry name" value="GATAZNFINGER"/>
</dbReference>
<feature type="region of interest" description="Disordered" evidence="10">
    <location>
        <begin position="875"/>
        <end position="927"/>
    </location>
</feature>
<dbReference type="PROSITE" id="PS00344">
    <property type="entry name" value="GATA_ZN_FINGER_1"/>
    <property type="match status" value="1"/>
</dbReference>
<feature type="region of interest" description="Disordered" evidence="10">
    <location>
        <begin position="29"/>
        <end position="74"/>
    </location>
</feature>
<evidence type="ECO:0000256" key="9">
    <source>
        <dbReference type="PROSITE-ProRule" id="PRU00094"/>
    </source>
</evidence>
<evidence type="ECO:0000256" key="3">
    <source>
        <dbReference type="ARBA" id="ARBA00022771"/>
    </source>
</evidence>
<dbReference type="InterPro" id="IPR013860">
    <property type="entry name" value="AreA_GATA"/>
</dbReference>
<keyword evidence="3 9" id="KW-0863">Zinc-finger</keyword>
<dbReference type="OrthoDB" id="515401at2759"/>
<feature type="compositionally biased region" description="Low complexity" evidence="10">
    <location>
        <begin position="810"/>
        <end position="820"/>
    </location>
</feature>
<accession>A0A8E2JRZ4</accession>
<feature type="region of interest" description="Disordered" evidence="10">
    <location>
        <begin position="295"/>
        <end position="314"/>
    </location>
</feature>
<name>A0A8E2JRZ4_9PEZI</name>
<dbReference type="GO" id="GO:0000981">
    <property type="term" value="F:DNA-binding transcription factor activity, RNA polymerase II-specific"/>
    <property type="evidence" value="ECO:0007669"/>
    <property type="project" value="TreeGrafter"/>
</dbReference>
<dbReference type="InterPro" id="IPR039355">
    <property type="entry name" value="Transcription_factor_GATA"/>
</dbReference>
<feature type="region of interest" description="Disordered" evidence="10">
    <location>
        <begin position="227"/>
        <end position="254"/>
    </location>
</feature>
<evidence type="ECO:0000256" key="4">
    <source>
        <dbReference type="ARBA" id="ARBA00022833"/>
    </source>
</evidence>
<reference evidence="12 13" key="1">
    <citation type="journal article" date="2016" name="Nat. Commun.">
        <title>Ectomycorrhizal ecology is imprinted in the genome of the dominant symbiotic fungus Cenococcum geophilum.</title>
        <authorList>
            <consortium name="DOE Joint Genome Institute"/>
            <person name="Peter M."/>
            <person name="Kohler A."/>
            <person name="Ohm R.A."/>
            <person name="Kuo A."/>
            <person name="Krutzmann J."/>
            <person name="Morin E."/>
            <person name="Arend M."/>
            <person name="Barry K.W."/>
            <person name="Binder M."/>
            <person name="Choi C."/>
            <person name="Clum A."/>
            <person name="Copeland A."/>
            <person name="Grisel N."/>
            <person name="Haridas S."/>
            <person name="Kipfer T."/>
            <person name="LaButti K."/>
            <person name="Lindquist E."/>
            <person name="Lipzen A."/>
            <person name="Maire R."/>
            <person name="Meier B."/>
            <person name="Mihaltcheva S."/>
            <person name="Molinier V."/>
            <person name="Murat C."/>
            <person name="Poggeler S."/>
            <person name="Quandt C.A."/>
            <person name="Sperisen C."/>
            <person name="Tritt A."/>
            <person name="Tisserant E."/>
            <person name="Crous P.W."/>
            <person name="Henrissat B."/>
            <person name="Nehls U."/>
            <person name="Egli S."/>
            <person name="Spatafora J.W."/>
            <person name="Grigoriev I.V."/>
            <person name="Martin F.M."/>
        </authorList>
    </citation>
    <scope>NUCLEOTIDE SEQUENCE [LARGE SCALE GENOMIC DNA]</scope>
    <source>
        <strain evidence="12 13">CBS 207.34</strain>
    </source>
</reference>
<dbReference type="InterPro" id="IPR013088">
    <property type="entry name" value="Znf_NHR/GATA"/>
</dbReference>
<feature type="compositionally biased region" description="Polar residues" evidence="10">
    <location>
        <begin position="900"/>
        <end position="910"/>
    </location>
</feature>
<dbReference type="GO" id="GO:0000978">
    <property type="term" value="F:RNA polymerase II cis-regulatory region sequence-specific DNA binding"/>
    <property type="evidence" value="ECO:0007669"/>
    <property type="project" value="TreeGrafter"/>
</dbReference>
<evidence type="ECO:0000256" key="6">
    <source>
        <dbReference type="ARBA" id="ARBA00023063"/>
    </source>
</evidence>
<comment type="subcellular location">
    <subcellularLocation>
        <location evidence="1">Nucleus</location>
    </subcellularLocation>
</comment>
<feature type="compositionally biased region" description="Low complexity" evidence="10">
    <location>
        <begin position="844"/>
        <end position="853"/>
    </location>
</feature>
<dbReference type="PANTHER" id="PTHR10071">
    <property type="entry name" value="TRANSCRIPTION FACTOR GATA FAMILY MEMBER"/>
    <property type="match status" value="1"/>
</dbReference>
<keyword evidence="4" id="KW-0862">Zinc</keyword>
<evidence type="ECO:0000256" key="1">
    <source>
        <dbReference type="ARBA" id="ARBA00004123"/>
    </source>
</evidence>
<dbReference type="Pfam" id="PF08550">
    <property type="entry name" value="GATA_AreA"/>
    <property type="match status" value="1"/>
</dbReference>
<evidence type="ECO:0000256" key="2">
    <source>
        <dbReference type="ARBA" id="ARBA00022723"/>
    </source>
</evidence>
<dbReference type="AlphaFoldDB" id="A0A8E2JRZ4"/>
<evidence type="ECO:0000256" key="5">
    <source>
        <dbReference type="ARBA" id="ARBA00023015"/>
    </source>
</evidence>
<keyword evidence="2" id="KW-0479">Metal-binding</keyword>
<dbReference type="InterPro" id="IPR000679">
    <property type="entry name" value="Znf_GATA"/>
</dbReference>
<keyword evidence="5" id="KW-0805">Transcription regulation</keyword>
<evidence type="ECO:0000313" key="12">
    <source>
        <dbReference type="EMBL" id="OCL07293.1"/>
    </source>
</evidence>
<dbReference type="SMART" id="SM00401">
    <property type="entry name" value="ZnF_GATA"/>
    <property type="match status" value="1"/>
</dbReference>
<organism evidence="12 13">
    <name type="scientific">Glonium stellatum</name>
    <dbReference type="NCBI Taxonomy" id="574774"/>
    <lineage>
        <taxon>Eukaryota</taxon>
        <taxon>Fungi</taxon>
        <taxon>Dikarya</taxon>
        <taxon>Ascomycota</taxon>
        <taxon>Pezizomycotina</taxon>
        <taxon>Dothideomycetes</taxon>
        <taxon>Pleosporomycetidae</taxon>
        <taxon>Gloniales</taxon>
        <taxon>Gloniaceae</taxon>
        <taxon>Glonium</taxon>
    </lineage>
</organism>
<feature type="region of interest" description="Disordered" evidence="10">
    <location>
        <begin position="590"/>
        <end position="703"/>
    </location>
</feature>
<dbReference type="CDD" id="cd00202">
    <property type="entry name" value="ZnF_GATA"/>
    <property type="match status" value="1"/>
</dbReference>
<sequence>MSGAQYGERGGGLRASALSEALNAPAIGGLADPQFFPTSSSPKHVRFPPGHFDNSSGSSSTIQSLTSSSTLDSKLDFSPSEAAARKGMLQDSIFPTWKDDAGDADLGSPEEMQKKDPLATQIWKLYSKAKTQLPNAERMENLTWRMMAMSMKKRAEQQREGLSRKTTTTTAATALTSFTSAPSAPNTLSAPSGIAQLRKSIDQQAQAQQSQSDAMNLDDFIFPSSVASPAGLSPSPSNERTASSNATAPAIPIRKTSQMNDQNLHLIRASAPSVPPTITRETEFGYIQRHVRKTSIDERRPRKRPADCSPQVPAVNSIMIPNDPDAEAALNHYSLDQPMQQPSFQHHASQPQVPFAIDTFQLNEDPIISSAGPFQQQFTFSPVGSPLMNQGGPYSAMYNPNSMASSLNSTDYYSPPGSAYPSTVSTPQPMAEGDQMYFDRNGMDIRHPHGMPAYGPHRPSNLANSMQPQYIFNPSGDSIFSAVTSAGPPPPFSAPSYHHHQPGHVDPTHVLHNDFPGTSRSENMQIPRHENIFSFGADSDNEDDEGGAFPDRTMPMQADYSPMDESSIDFNAGFQWETSLSNQFNPVPARYPAGPPRKTVTIGSTEMVPSPQDHWSPGGGLGRAHGSAASVSDIRNRGNDPRRQKIPRTSSTPNAAGLAHPQAMLQRPQSSPSSPPESGFSSAAPSRPTSPGGTKGGDQNGVPTTCTNCFTQTTPLWRRNPEGHPLCNACGLFLKLHGVVRPLSLKTDVIKKRNRGSGNTVPVGTASTRSSKKASRKNSLAQTPVTTPTSGKASGGDSESPKSATGSVTGGPTATNTGNNVSGGIAGNKSGVIPIAPGPPKPQAAPSANSAPNRGVNVAPKRLRRQSKAGIQELEMGDADDTSGKAPAAPVARKKDTPQVPANMSNQSLGSLPMGAMGQGLAPGVSGPQEWEWLTMSL</sequence>
<protein>
    <recommendedName>
        <fullName evidence="11">GATA-type domain-containing protein</fullName>
    </recommendedName>
</protein>
<dbReference type="GO" id="GO:0005634">
    <property type="term" value="C:nucleus"/>
    <property type="evidence" value="ECO:0007669"/>
    <property type="project" value="UniProtKB-SubCell"/>
</dbReference>
<feature type="compositionally biased region" description="Polar residues" evidence="10">
    <location>
        <begin position="234"/>
        <end position="247"/>
    </location>
</feature>
<dbReference type="GO" id="GO:0000122">
    <property type="term" value="P:negative regulation of transcription by RNA polymerase II"/>
    <property type="evidence" value="ECO:0007669"/>
    <property type="project" value="TreeGrafter"/>
</dbReference>
<feature type="region of interest" description="Disordered" evidence="10">
    <location>
        <begin position="94"/>
        <end position="113"/>
    </location>
</feature>
<keyword evidence="13" id="KW-1185">Reference proteome</keyword>
<feature type="region of interest" description="Disordered" evidence="10">
    <location>
        <begin position="751"/>
        <end position="858"/>
    </location>
</feature>
<evidence type="ECO:0000259" key="11">
    <source>
        <dbReference type="PROSITE" id="PS50114"/>
    </source>
</evidence>
<gene>
    <name evidence="12" type="ORF">AOQ84DRAFT_223019</name>
</gene>
<dbReference type="EMBL" id="KV749901">
    <property type="protein sequence ID" value="OCL07293.1"/>
    <property type="molecule type" value="Genomic_DNA"/>
</dbReference>
<evidence type="ECO:0000256" key="8">
    <source>
        <dbReference type="ARBA" id="ARBA00023242"/>
    </source>
</evidence>
<feature type="compositionally biased region" description="Low complexity" evidence="10">
    <location>
        <begin position="53"/>
        <end position="74"/>
    </location>
</feature>
<dbReference type="Proteomes" id="UP000250140">
    <property type="component" value="Unassembled WGS sequence"/>
</dbReference>
<evidence type="ECO:0000256" key="7">
    <source>
        <dbReference type="ARBA" id="ARBA00023163"/>
    </source>
</evidence>
<dbReference type="PANTHER" id="PTHR10071:SF281">
    <property type="entry name" value="BOX A-BINDING FACTOR-RELATED"/>
    <property type="match status" value="1"/>
</dbReference>
<keyword evidence="6" id="KW-0534">Nitrate assimilation</keyword>
<proteinExistence type="predicted"/>
<evidence type="ECO:0000256" key="10">
    <source>
        <dbReference type="SAM" id="MobiDB-lite"/>
    </source>
</evidence>
<keyword evidence="7" id="KW-0804">Transcription</keyword>
<dbReference type="Gene3D" id="3.30.50.10">
    <property type="entry name" value="Erythroid Transcription Factor GATA-1, subunit A"/>
    <property type="match status" value="1"/>
</dbReference>
<dbReference type="SUPFAM" id="SSF57716">
    <property type="entry name" value="Glucocorticoid receptor-like (DNA-binding domain)"/>
    <property type="match status" value="1"/>
</dbReference>
<dbReference type="GO" id="GO:0042128">
    <property type="term" value="P:nitrate assimilation"/>
    <property type="evidence" value="ECO:0007669"/>
    <property type="project" value="UniProtKB-KW"/>
</dbReference>
<feature type="compositionally biased region" description="Basic and acidic residues" evidence="10">
    <location>
        <begin position="634"/>
        <end position="643"/>
    </location>
</feature>
<feature type="compositionally biased region" description="Basic and acidic residues" evidence="10">
    <location>
        <begin position="295"/>
        <end position="306"/>
    </location>
</feature>
<dbReference type="FunFam" id="3.30.50.10:FF:000007">
    <property type="entry name" value="Nitrogen regulatory AreA, N-terminal"/>
    <property type="match status" value="1"/>
</dbReference>
<keyword evidence="8" id="KW-0539">Nucleus</keyword>
<dbReference type="Pfam" id="PF00320">
    <property type="entry name" value="GATA"/>
    <property type="match status" value="1"/>
</dbReference>